<evidence type="ECO:0000256" key="2">
    <source>
        <dbReference type="ARBA" id="ARBA00022643"/>
    </source>
</evidence>
<organism evidence="4 5">
    <name type="scientific">Humidesulfovibrio mexicanus</name>
    <dbReference type="NCBI Taxonomy" id="147047"/>
    <lineage>
        <taxon>Bacteria</taxon>
        <taxon>Pseudomonadati</taxon>
        <taxon>Thermodesulfobacteriota</taxon>
        <taxon>Desulfovibrionia</taxon>
        <taxon>Desulfovibrionales</taxon>
        <taxon>Desulfovibrionaceae</taxon>
        <taxon>Humidesulfovibrio</taxon>
    </lineage>
</organism>
<dbReference type="Gene3D" id="3.40.50.360">
    <property type="match status" value="1"/>
</dbReference>
<dbReference type="EMBL" id="FZOC01000002">
    <property type="protein sequence ID" value="SNR74592.1"/>
    <property type="molecule type" value="Genomic_DNA"/>
</dbReference>
<feature type="domain" description="NADPH-dependent FMN reductase-like" evidence="3">
    <location>
        <begin position="3"/>
        <end position="113"/>
    </location>
</feature>
<dbReference type="RefSeq" id="WP_089272366.1">
    <property type="nucleotide sequence ID" value="NZ_FZOC01000002.1"/>
</dbReference>
<keyword evidence="2" id="KW-0288">FMN</keyword>
<evidence type="ECO:0000313" key="5">
    <source>
        <dbReference type="Proteomes" id="UP000198324"/>
    </source>
</evidence>
<evidence type="ECO:0000256" key="1">
    <source>
        <dbReference type="ARBA" id="ARBA00022630"/>
    </source>
</evidence>
<dbReference type="AlphaFoldDB" id="A0A238YUG6"/>
<dbReference type="OrthoDB" id="6398207at2"/>
<dbReference type="Proteomes" id="UP000198324">
    <property type="component" value="Unassembled WGS sequence"/>
</dbReference>
<dbReference type="GO" id="GO:0016491">
    <property type="term" value="F:oxidoreductase activity"/>
    <property type="evidence" value="ECO:0007669"/>
    <property type="project" value="InterPro"/>
</dbReference>
<dbReference type="PANTHER" id="PTHR43278">
    <property type="entry name" value="NAD(P)H-DEPENDENT FMN-CONTAINING OXIDOREDUCTASE YWQN-RELATED"/>
    <property type="match status" value="1"/>
</dbReference>
<dbReference type="Pfam" id="PF03358">
    <property type="entry name" value="FMN_red"/>
    <property type="match status" value="1"/>
</dbReference>
<evidence type="ECO:0000259" key="3">
    <source>
        <dbReference type="Pfam" id="PF03358"/>
    </source>
</evidence>
<keyword evidence="1" id="KW-0285">Flavoprotein</keyword>
<evidence type="ECO:0000313" key="4">
    <source>
        <dbReference type="EMBL" id="SNR74592.1"/>
    </source>
</evidence>
<reference evidence="4 5" key="1">
    <citation type="submission" date="2017-06" db="EMBL/GenBank/DDBJ databases">
        <authorList>
            <person name="Kim H.J."/>
            <person name="Triplett B.A."/>
        </authorList>
    </citation>
    <scope>NUCLEOTIDE SEQUENCE [LARGE SCALE GENOMIC DNA]</scope>
    <source>
        <strain evidence="4 5">DSM 13116</strain>
    </source>
</reference>
<proteinExistence type="predicted"/>
<dbReference type="SUPFAM" id="SSF52218">
    <property type="entry name" value="Flavoproteins"/>
    <property type="match status" value="1"/>
</dbReference>
<accession>A0A238YUG6</accession>
<gene>
    <name evidence="4" type="ORF">SAMN04488503_0997</name>
</gene>
<dbReference type="InterPro" id="IPR051796">
    <property type="entry name" value="ISF_SsuE-like"/>
</dbReference>
<keyword evidence="5" id="KW-1185">Reference proteome</keyword>
<dbReference type="PANTHER" id="PTHR43278:SF2">
    <property type="entry name" value="IRON-SULFUR FLAVOPROTEIN"/>
    <property type="match status" value="1"/>
</dbReference>
<dbReference type="InterPro" id="IPR029039">
    <property type="entry name" value="Flavoprotein-like_sf"/>
</dbReference>
<name>A0A238YUG6_9BACT</name>
<sequence>MRRIVCLLGSPRRNGNSAAMAQALCEAAQNAGAEAQTFALNTLDYKGCQGCLQCKTKAEACVLRDDLTEVLEAVRGCDALVLATPVYFGEVSAQLKGFIDRCYSFLTPDYACNKEKRTRLVPGKTFCMVIAQGHPREDLFTDIFPRYAYFFNWLGFTESRVLRACKVYHLGDAKRRDEVLDQARALGRELAIGPSPSPARPQGS</sequence>
<protein>
    <submittedName>
        <fullName evidence="4">Multimeric flavodoxin WrbA</fullName>
    </submittedName>
</protein>
<dbReference type="InterPro" id="IPR005025">
    <property type="entry name" value="FMN_Rdtase-like_dom"/>
</dbReference>